<feature type="region of interest" description="Disordered" evidence="23">
    <location>
        <begin position="736"/>
        <end position="774"/>
    </location>
</feature>
<dbReference type="Proteomes" id="UP000694387">
    <property type="component" value="Chromosome 18"/>
</dbReference>
<feature type="compositionally biased region" description="Pro residues" evidence="23">
    <location>
        <begin position="109"/>
        <end position="123"/>
    </location>
</feature>
<evidence type="ECO:0000256" key="14">
    <source>
        <dbReference type="ARBA" id="ARBA00023136"/>
    </source>
</evidence>
<keyword evidence="27" id="KW-1185">Reference proteome</keyword>
<comment type="subcellular location">
    <subcellularLocation>
        <location evidence="1">Cell membrane</location>
        <topology evidence="1">Single-pass type I membrane protein</topology>
    </subcellularLocation>
    <subcellularLocation>
        <location evidence="3">Late endosome</location>
    </subcellularLocation>
    <subcellularLocation>
        <location evidence="2">Lysosome</location>
    </subcellularLocation>
</comment>
<reference evidence="26 27" key="1">
    <citation type="journal article" date="2020" name="Nat. Commun.">
        <title>Donkey genomes provide new insights into domestication and selection for coat color.</title>
        <authorList>
            <person name="Wang"/>
            <person name="C."/>
            <person name="Li"/>
            <person name="H."/>
            <person name="Guo"/>
            <person name="Y."/>
            <person name="Huang"/>
            <person name="J."/>
            <person name="Sun"/>
            <person name="Y."/>
            <person name="Min"/>
            <person name="J."/>
            <person name="Wang"/>
            <person name="J."/>
            <person name="Fang"/>
            <person name="X."/>
            <person name="Zhao"/>
            <person name="Z."/>
            <person name="Wang"/>
            <person name="S."/>
            <person name="Zhang"/>
            <person name="Y."/>
            <person name="Liu"/>
            <person name="Q."/>
            <person name="Jiang"/>
            <person name="Q."/>
            <person name="Wang"/>
            <person name="X."/>
            <person name="Guo"/>
            <person name="Y."/>
            <person name="Yang"/>
            <person name="C."/>
            <person name="Wang"/>
            <person name="Y."/>
            <person name="Tian"/>
            <person name="F."/>
            <person name="Zhuang"/>
            <person name="G."/>
            <person name="Fan"/>
            <person name="Y."/>
            <person name="Gao"/>
            <person name="Q."/>
            <person name="Li"/>
            <person name="Y."/>
            <person name="Ju"/>
            <person name="Z."/>
            <person name="Li"/>
            <person name="J."/>
            <person name="Li"/>
            <person name="R."/>
            <person name="Hou"/>
            <person name="M."/>
            <person name="Yang"/>
            <person name="G."/>
            <person name="Liu"/>
            <person name="G."/>
            <person name="Liu"/>
            <person name="W."/>
            <person name="Guo"/>
            <person name="J."/>
            <person name="Pan"/>
            <person name="S."/>
            <person name="Fan"/>
            <person name="G."/>
            <person name="Zhang"/>
            <person name="W."/>
            <person name="Zhang"/>
            <person name="R."/>
            <person name="Yu"/>
            <person name="J."/>
            <person name="Zhang"/>
            <person name="X."/>
            <person name="Yin"/>
            <person name="Q."/>
            <person name="Ji"/>
            <person name="C."/>
            <person name="Jin"/>
            <person name="Y."/>
            <person name="Yue"/>
            <person name="G."/>
            <person name="Liu"/>
            <person name="M."/>
            <person name="Xu"/>
            <person name="J."/>
            <person name="Liu"/>
            <person name="S."/>
            <person name="Jordana"/>
            <person name="J."/>
            <person name="Noce"/>
            <person name="A."/>
            <person name="Amills"/>
            <person name="M."/>
            <person name="Wu"/>
            <person name="D.D."/>
            <person name="Li"/>
            <person name="S."/>
            <person name="Zhou"/>
            <person name="X. and Zhong"/>
            <person name="J."/>
        </authorList>
    </citation>
    <scope>NUCLEOTIDE SEQUENCE [LARGE SCALE GENOMIC DNA]</scope>
</reference>
<dbReference type="GO" id="GO:0005764">
    <property type="term" value="C:lysosome"/>
    <property type="evidence" value="ECO:0007669"/>
    <property type="project" value="UniProtKB-SubCell"/>
</dbReference>
<evidence type="ECO:0000256" key="24">
    <source>
        <dbReference type="SAM" id="Phobius"/>
    </source>
</evidence>
<dbReference type="Pfam" id="PF09294">
    <property type="entry name" value="Interfer-bind"/>
    <property type="match status" value="2"/>
</dbReference>
<keyword evidence="8 24" id="KW-0812">Transmembrane</keyword>
<evidence type="ECO:0000256" key="5">
    <source>
        <dbReference type="ARBA" id="ARBA00016784"/>
    </source>
</evidence>
<evidence type="ECO:0000256" key="17">
    <source>
        <dbReference type="ARBA" id="ARBA00023170"/>
    </source>
</evidence>
<feature type="compositionally biased region" description="Basic residues" evidence="23">
    <location>
        <begin position="37"/>
        <end position="53"/>
    </location>
</feature>
<keyword evidence="14 24" id="KW-0472">Membrane</keyword>
<keyword evidence="11" id="KW-0967">Endosome</keyword>
<reference evidence="26" key="3">
    <citation type="submission" date="2025-09" db="UniProtKB">
        <authorList>
            <consortium name="Ensembl"/>
        </authorList>
    </citation>
    <scope>IDENTIFICATION</scope>
</reference>
<dbReference type="FunFam" id="2.60.40.10:FF:001563">
    <property type="entry name" value="Interferon receptor 1 isoform 4"/>
    <property type="match status" value="1"/>
</dbReference>
<dbReference type="FunFam" id="2.60.40.10:FF:000842">
    <property type="entry name" value="Interferon receptor 1 isoform 4"/>
    <property type="match status" value="2"/>
</dbReference>
<dbReference type="CDD" id="cd00063">
    <property type="entry name" value="FN3"/>
    <property type="match status" value="1"/>
</dbReference>
<evidence type="ECO:0000256" key="11">
    <source>
        <dbReference type="ARBA" id="ARBA00022753"/>
    </source>
</evidence>
<evidence type="ECO:0000256" key="15">
    <source>
        <dbReference type="ARBA" id="ARBA00023139"/>
    </source>
</evidence>
<gene>
    <name evidence="26" type="primary">IFNAR1</name>
</gene>
<dbReference type="Ensembl" id="ENSEAST00005070906.1">
    <property type="protein sequence ID" value="ENSEASP00005053691.1"/>
    <property type="gene ID" value="ENSEASG00005006205.2"/>
</dbReference>
<protein>
    <recommendedName>
        <fullName evidence="5">Interferon alpha/beta receptor 1</fullName>
    </recommendedName>
    <alternativeName>
        <fullName evidence="21">Type I interferon receptor 1</fullName>
    </alternativeName>
</protein>
<evidence type="ECO:0000256" key="19">
    <source>
        <dbReference type="ARBA" id="ARBA00023228"/>
    </source>
</evidence>
<keyword evidence="19" id="KW-0458">Lysosome</keyword>
<dbReference type="GO" id="GO:0009893">
    <property type="term" value="P:positive regulation of metabolic process"/>
    <property type="evidence" value="ECO:0007669"/>
    <property type="project" value="UniProtKB-ARBA"/>
</dbReference>
<organism evidence="26 27">
    <name type="scientific">Equus asinus</name>
    <name type="common">Donkey</name>
    <name type="synonym">Equus africanus asinus</name>
    <dbReference type="NCBI Taxonomy" id="9793"/>
    <lineage>
        <taxon>Eukaryota</taxon>
        <taxon>Metazoa</taxon>
        <taxon>Chordata</taxon>
        <taxon>Craniata</taxon>
        <taxon>Vertebrata</taxon>
        <taxon>Euteleostomi</taxon>
        <taxon>Mammalia</taxon>
        <taxon>Eutheria</taxon>
        <taxon>Laurasiatheria</taxon>
        <taxon>Perissodactyla</taxon>
        <taxon>Equidae</taxon>
        <taxon>Equus</taxon>
    </lineage>
</organism>
<dbReference type="PROSITE" id="PS50853">
    <property type="entry name" value="FN3"/>
    <property type="match status" value="1"/>
</dbReference>
<evidence type="ECO:0000256" key="18">
    <source>
        <dbReference type="ARBA" id="ARBA00023180"/>
    </source>
</evidence>
<evidence type="ECO:0000256" key="4">
    <source>
        <dbReference type="ARBA" id="ARBA00005399"/>
    </source>
</evidence>
<evidence type="ECO:0000256" key="22">
    <source>
        <dbReference type="ARBA" id="ARBA00064230"/>
    </source>
</evidence>
<dbReference type="GeneTree" id="ENSGT00940000158406"/>
<keyword evidence="15" id="KW-0564">Palmitate</keyword>
<keyword evidence="13 24" id="KW-1133">Transmembrane helix</keyword>
<evidence type="ECO:0000256" key="9">
    <source>
        <dbReference type="ARBA" id="ARBA00022729"/>
    </source>
</evidence>
<keyword evidence="17" id="KW-0675">Receptor</keyword>
<dbReference type="FunFam" id="2.60.40.10:FF:001548">
    <property type="entry name" value="Interferon receptor 1 isoform 4"/>
    <property type="match status" value="1"/>
</dbReference>
<comment type="similarity">
    <text evidence="4">Belongs to the type II cytokine receptor family.</text>
</comment>
<dbReference type="InterPro" id="IPR050650">
    <property type="entry name" value="Type-II_Cytokine-TF_Rcpt"/>
</dbReference>
<feature type="domain" description="Fibronectin type-III" evidence="25">
    <location>
        <begin position="546"/>
        <end position="647"/>
    </location>
</feature>
<feature type="compositionally biased region" description="Basic residues" evidence="23">
    <location>
        <begin position="85"/>
        <end position="97"/>
    </location>
</feature>
<reference evidence="26" key="2">
    <citation type="submission" date="2025-08" db="UniProtKB">
        <authorList>
            <consortium name="Ensembl"/>
        </authorList>
    </citation>
    <scope>IDENTIFICATION</scope>
</reference>
<keyword evidence="16" id="KW-1015">Disulfide bond</keyword>
<evidence type="ECO:0000256" key="10">
    <source>
        <dbReference type="ARBA" id="ARBA00022737"/>
    </source>
</evidence>
<dbReference type="InterPro" id="IPR036116">
    <property type="entry name" value="FN3_sf"/>
</dbReference>
<keyword evidence="20" id="KW-0449">Lipoprotein</keyword>
<dbReference type="AlphaFoldDB" id="A0A9L0JK32"/>
<keyword evidence="10" id="KW-0677">Repeat</keyword>
<feature type="region of interest" description="Disordered" evidence="23">
    <location>
        <begin position="37"/>
        <end position="208"/>
    </location>
</feature>
<evidence type="ECO:0000256" key="21">
    <source>
        <dbReference type="ARBA" id="ARBA00032112"/>
    </source>
</evidence>
<keyword evidence="12" id="KW-0832">Ubl conjugation</keyword>
<keyword evidence="18" id="KW-0325">Glycoprotein</keyword>
<dbReference type="GO" id="GO:0019955">
    <property type="term" value="F:cytokine binding"/>
    <property type="evidence" value="ECO:0007669"/>
    <property type="project" value="UniProtKB-ARBA"/>
</dbReference>
<proteinExistence type="inferred from homology"/>
<dbReference type="Gene3D" id="2.60.40.10">
    <property type="entry name" value="Immunoglobulins"/>
    <property type="match status" value="4"/>
</dbReference>
<name>A0A9L0JK32_EQUAS</name>
<evidence type="ECO:0000313" key="26">
    <source>
        <dbReference type="Ensembl" id="ENSEASP00005053691.1"/>
    </source>
</evidence>
<evidence type="ECO:0000256" key="8">
    <source>
        <dbReference type="ARBA" id="ARBA00022692"/>
    </source>
</evidence>
<dbReference type="GO" id="GO:0005770">
    <property type="term" value="C:late endosome"/>
    <property type="evidence" value="ECO:0007669"/>
    <property type="project" value="UniProtKB-SubCell"/>
</dbReference>
<evidence type="ECO:0000256" key="16">
    <source>
        <dbReference type="ARBA" id="ARBA00023157"/>
    </source>
</evidence>
<dbReference type="PANTHER" id="PTHR20859">
    <property type="entry name" value="INTERFERON/INTERLEUKIN RECEPTOR"/>
    <property type="match status" value="1"/>
</dbReference>
<keyword evidence="6" id="KW-1003">Cell membrane</keyword>
<accession>A0A9L0JK32</accession>
<evidence type="ECO:0000256" key="23">
    <source>
        <dbReference type="SAM" id="MobiDB-lite"/>
    </source>
</evidence>
<feature type="compositionally biased region" description="Polar residues" evidence="23">
    <location>
        <begin position="743"/>
        <end position="754"/>
    </location>
</feature>
<dbReference type="GO" id="GO:0005886">
    <property type="term" value="C:plasma membrane"/>
    <property type="evidence" value="ECO:0007669"/>
    <property type="project" value="UniProtKB-SubCell"/>
</dbReference>
<evidence type="ECO:0000256" key="1">
    <source>
        <dbReference type="ARBA" id="ARBA00004251"/>
    </source>
</evidence>
<dbReference type="InterPro" id="IPR015373">
    <property type="entry name" value="Interferon/interleukin_rcp_dom"/>
</dbReference>
<comment type="subunit">
    <text evidence="22">Heterodimer with IFNAR2; forming the receptor for type I interferon. Interacts with TYK2. Interacts with STAT1 and STAT2; the interaction requires its phosphorylation at Tyr-482. Interacts (serine-phosphorylated form) with FBXW11, the substrate recognition component of a SCF (SKP1-CUL1-F-box protein) E3 ubiquitin-protein ligase complex. Interacts with SHMT2; this promotes interaction with ABRAXAS2 and the BRISC complex. Interacts with TRIM10; this interaction prevents association between IFNAR1 and TYK2.</text>
</comment>
<dbReference type="PANTHER" id="PTHR20859:SF54">
    <property type="entry name" value="INTERFERON ALPHA_BETA RECEPTOR 1"/>
    <property type="match status" value="1"/>
</dbReference>
<sequence>MAYSVSHPAYFHNVHNLLLRYLNHHLDGGLKLFTHKGRRSQLRGRRSGAHRARRPPDSLPGARAPPAQPPRKQALDASWFDSGHRRPSRQRSARRTRPAPGGASSFQPPSLPPPPPPLFPKPPGAAARAGEGDAELEAAPGATGNRKGGGPPEPRGLRTTSWQSLARRRGTEEAARRRSAAHAAGPTLARLPLSARRSPVAEDVTGRASGGPQMMLAVLGATTLMLVAGAPWVLPAAAEGTNLKSPQNVEVYIVDDSCILKWSESDEFVSNVTFSVDYQIPEIDDWIKLPGCQYVTSTQCDFSSLQLNVYDEVKLRVRAEKGNDTSPWYEVDSFIPFQKAQIGPPEVHLEAEDRAVILNISPPGTQDSVMWAMDSSSFTYSLVIWKNSSSGEKRTETVYPRDKIYKLSPETTYCLKVRARLHVQRKVGLYSPVSCINTTVENKLPPPENIQIDSNNWNYIIKWDYKYENMTFQAQWLYGYLKKFPGKHEDKWKQLPDCENVKTTQCVFPRSTFSRGIYFVRVQASNGNNTSLWSEEKRFDTEIQTIILPPLINLKSVNGSLRVYIGAPKESENKSVDQPYRLTYEINFWENTSDTKSKILQKKTDFTFLNLKPLTVYCVKARALILEEKWNKSSDFSDTVCEKTKPGNTSRTLLIAGICIALLILPAVVYVVRVLWRCINYVFFPSSKPPSAVDEYFSEHLLKNLLLSTSAEQIERCFVIENTNTVSAAEETNHAGEDYKKYGSQTSQDSGNYSNEDENSGSGLSEEVLLQGAV</sequence>
<evidence type="ECO:0000259" key="25">
    <source>
        <dbReference type="PROSITE" id="PS50853"/>
    </source>
</evidence>
<evidence type="ECO:0000256" key="12">
    <source>
        <dbReference type="ARBA" id="ARBA00022843"/>
    </source>
</evidence>
<dbReference type="SMART" id="SM00060">
    <property type="entry name" value="FN3"/>
    <property type="match status" value="4"/>
</dbReference>
<evidence type="ECO:0000256" key="20">
    <source>
        <dbReference type="ARBA" id="ARBA00023288"/>
    </source>
</evidence>
<evidence type="ECO:0000256" key="6">
    <source>
        <dbReference type="ARBA" id="ARBA00022475"/>
    </source>
</evidence>
<dbReference type="InterPro" id="IPR013783">
    <property type="entry name" value="Ig-like_fold"/>
</dbReference>
<evidence type="ECO:0000256" key="7">
    <source>
        <dbReference type="ARBA" id="ARBA00022553"/>
    </source>
</evidence>
<dbReference type="GO" id="GO:0009615">
    <property type="term" value="P:response to virus"/>
    <property type="evidence" value="ECO:0007669"/>
    <property type="project" value="UniProtKB-ARBA"/>
</dbReference>
<feature type="transmembrane region" description="Helical" evidence="24">
    <location>
        <begin position="653"/>
        <end position="676"/>
    </location>
</feature>
<evidence type="ECO:0000256" key="13">
    <source>
        <dbReference type="ARBA" id="ARBA00022989"/>
    </source>
</evidence>
<evidence type="ECO:0000256" key="3">
    <source>
        <dbReference type="ARBA" id="ARBA00004603"/>
    </source>
</evidence>
<dbReference type="GO" id="GO:0004905">
    <property type="term" value="F:type I interferon receptor activity"/>
    <property type="evidence" value="ECO:0007669"/>
    <property type="project" value="TreeGrafter"/>
</dbReference>
<evidence type="ECO:0000313" key="27">
    <source>
        <dbReference type="Proteomes" id="UP000694387"/>
    </source>
</evidence>
<evidence type="ECO:0000256" key="2">
    <source>
        <dbReference type="ARBA" id="ARBA00004371"/>
    </source>
</evidence>
<keyword evidence="7" id="KW-0597">Phosphoprotein</keyword>
<dbReference type="SUPFAM" id="SSF49265">
    <property type="entry name" value="Fibronectin type III"/>
    <property type="match status" value="4"/>
</dbReference>
<dbReference type="Pfam" id="PF01108">
    <property type="entry name" value="Tissue_fac"/>
    <property type="match status" value="1"/>
</dbReference>
<dbReference type="InterPro" id="IPR003961">
    <property type="entry name" value="FN3_dom"/>
</dbReference>
<keyword evidence="9" id="KW-0732">Signal</keyword>